<evidence type="ECO:0000256" key="1">
    <source>
        <dbReference type="SAM" id="MobiDB-lite"/>
    </source>
</evidence>
<sequence>MCAGRQREQNPVFSNYTVEYLTEVSALPTNQCLAVLVSAQPSLMLMPRSEPKQISSALQTRMAYTASQPGPLTQVRPAVAVGATLINALGVGPHRGRVTLLRPDPCPVSEKGIFSSSSSFIYSSTDVSKPVASFDLLVPSTATSKYTRRSCAKATAPNRAMPKSVVGPIRHFSPE</sequence>
<reference evidence="2 3" key="1">
    <citation type="submission" date="2019-02" db="EMBL/GenBank/DDBJ databases">
        <title>Opniocepnalus argus genome.</title>
        <authorList>
            <person name="Zhou C."/>
            <person name="Xiao S."/>
        </authorList>
    </citation>
    <scope>NUCLEOTIDE SEQUENCE [LARGE SCALE GENOMIC DNA]</scope>
    <source>
        <strain evidence="2">OARG1902GOOAL</strain>
        <tissue evidence="2">Muscle</tissue>
    </source>
</reference>
<evidence type="ECO:0000313" key="3">
    <source>
        <dbReference type="Proteomes" id="UP000503349"/>
    </source>
</evidence>
<accession>A0A6G1QI70</accession>
<dbReference type="EMBL" id="CM015728">
    <property type="protein sequence ID" value="KAF3701796.1"/>
    <property type="molecule type" value="Genomic_DNA"/>
</dbReference>
<dbReference type="AlphaFoldDB" id="A0A6G1QI70"/>
<feature type="region of interest" description="Disordered" evidence="1">
    <location>
        <begin position="154"/>
        <end position="175"/>
    </location>
</feature>
<evidence type="ECO:0000313" key="2">
    <source>
        <dbReference type="EMBL" id="KAF3701796.1"/>
    </source>
</evidence>
<proteinExistence type="predicted"/>
<keyword evidence="3" id="KW-1185">Reference proteome</keyword>
<dbReference type="Proteomes" id="UP000503349">
    <property type="component" value="Chromosome 17"/>
</dbReference>
<organism evidence="2 3">
    <name type="scientific">Channa argus</name>
    <name type="common">Northern snakehead</name>
    <name type="synonym">Ophicephalus argus</name>
    <dbReference type="NCBI Taxonomy" id="215402"/>
    <lineage>
        <taxon>Eukaryota</taxon>
        <taxon>Metazoa</taxon>
        <taxon>Chordata</taxon>
        <taxon>Craniata</taxon>
        <taxon>Vertebrata</taxon>
        <taxon>Euteleostomi</taxon>
        <taxon>Actinopterygii</taxon>
        <taxon>Neopterygii</taxon>
        <taxon>Teleostei</taxon>
        <taxon>Neoteleostei</taxon>
        <taxon>Acanthomorphata</taxon>
        <taxon>Anabantaria</taxon>
        <taxon>Anabantiformes</taxon>
        <taxon>Channoidei</taxon>
        <taxon>Channidae</taxon>
        <taxon>Channa</taxon>
    </lineage>
</organism>
<reference evidence="3" key="2">
    <citation type="submission" date="2019-02" db="EMBL/GenBank/DDBJ databases">
        <title>Opniocepnalus argus Var Kimnra genome.</title>
        <authorList>
            <person name="Zhou C."/>
            <person name="Xiao S."/>
        </authorList>
    </citation>
    <scope>NUCLEOTIDE SEQUENCE [LARGE SCALE GENOMIC DNA]</scope>
</reference>
<protein>
    <submittedName>
        <fullName evidence="2">Uncharacterized protein</fullName>
    </submittedName>
</protein>
<name>A0A6G1QI70_CHAAH</name>
<gene>
    <name evidence="2" type="ORF">EXN66_Car017484</name>
</gene>